<gene>
    <name evidence="2" type="ORF">LTR16_008121</name>
</gene>
<dbReference type="EMBL" id="JAVRRA010026486">
    <property type="protein sequence ID" value="KAK5086069.1"/>
    <property type="molecule type" value="Genomic_DNA"/>
</dbReference>
<dbReference type="PANTHER" id="PTHR39461:SF1">
    <property type="entry name" value="LEA DOMAIN PROTEIN (AFU_ORTHOLOGUE AFUA_8G04920)"/>
    <property type="match status" value="1"/>
</dbReference>
<protein>
    <submittedName>
        <fullName evidence="2">Uncharacterized protein</fullName>
    </submittedName>
</protein>
<evidence type="ECO:0000313" key="3">
    <source>
        <dbReference type="Proteomes" id="UP001357485"/>
    </source>
</evidence>
<evidence type="ECO:0000313" key="2">
    <source>
        <dbReference type="EMBL" id="KAK5086069.1"/>
    </source>
</evidence>
<organism evidence="2 3">
    <name type="scientific">Cryomyces antarcticus</name>
    <dbReference type="NCBI Taxonomy" id="329879"/>
    <lineage>
        <taxon>Eukaryota</taxon>
        <taxon>Fungi</taxon>
        <taxon>Dikarya</taxon>
        <taxon>Ascomycota</taxon>
        <taxon>Pezizomycotina</taxon>
        <taxon>Dothideomycetes</taxon>
        <taxon>Dothideomycetes incertae sedis</taxon>
        <taxon>Cryomyces</taxon>
    </lineage>
</organism>
<keyword evidence="3" id="KW-1185">Reference proteome</keyword>
<feature type="non-terminal residue" evidence="2">
    <location>
        <position position="285"/>
    </location>
</feature>
<comment type="caution">
    <text evidence="2">The sequence shown here is derived from an EMBL/GenBank/DDBJ whole genome shotgun (WGS) entry which is preliminary data.</text>
</comment>
<proteinExistence type="predicted"/>
<dbReference type="InterPro" id="IPR022124">
    <property type="entry name" value="DUF3659"/>
</dbReference>
<feature type="region of interest" description="Disordered" evidence="1">
    <location>
        <begin position="1"/>
        <end position="73"/>
    </location>
</feature>
<feature type="compositionally biased region" description="Basic and acidic residues" evidence="1">
    <location>
        <begin position="8"/>
        <end position="23"/>
    </location>
</feature>
<accession>A0ABR0K496</accession>
<evidence type="ECO:0000256" key="1">
    <source>
        <dbReference type="SAM" id="MobiDB-lite"/>
    </source>
</evidence>
<feature type="compositionally biased region" description="Acidic residues" evidence="1">
    <location>
        <begin position="24"/>
        <end position="33"/>
    </location>
</feature>
<dbReference type="PANTHER" id="PTHR39461">
    <property type="entry name" value="LEA DOMAIN PROTEIN (AFU_ORTHOLOGUE AFUA_8G04920)"/>
    <property type="match status" value="1"/>
</dbReference>
<dbReference type="Proteomes" id="UP001357485">
    <property type="component" value="Unassembled WGS sequence"/>
</dbReference>
<feature type="non-terminal residue" evidence="2">
    <location>
        <position position="1"/>
    </location>
</feature>
<name>A0ABR0K496_9PEZI</name>
<reference evidence="2 3" key="1">
    <citation type="submission" date="2023-08" db="EMBL/GenBank/DDBJ databases">
        <title>Black Yeasts Isolated from many extreme environments.</title>
        <authorList>
            <person name="Coleine C."/>
            <person name="Stajich J.E."/>
            <person name="Selbmann L."/>
        </authorList>
    </citation>
    <scope>NUCLEOTIDE SEQUENCE [LARGE SCALE GENOMIC DNA]</scope>
    <source>
        <strain evidence="2 3">CCFEE 536</strain>
    </source>
</reference>
<dbReference type="Gene3D" id="1.20.120.20">
    <property type="entry name" value="Apolipoprotein"/>
    <property type="match status" value="1"/>
</dbReference>
<sequence>ILDDDGDLVGRVELTPEKARELQEEADAEEDGEQGPGLEILNGLSVSQDGNLYDDDGDAVGQLTEGDPADLEGLTCNENGEIVDDEGNVVGRAQLHPDIGELTKFQHEAEVERPGVDTLEGLEVNSQGDILNEEGEAVGKLVEGDAEELKGKKFNDEGEIVDDEGNILGKAEVAQIAKEAAQDAAEGAADDVAGQAGDAAEGAADNIQEKAEDAIDEVKDAGQEAAQNVEDAVPGVEALEGMDINSQGQVVDEEGNVLAKLADGDLQEKIDSGEVDTAGMHINEE</sequence>
<dbReference type="Pfam" id="PF12396">
    <property type="entry name" value="DUF3659"/>
    <property type="match status" value="3"/>
</dbReference>